<sequence>MGANLAEKTLREREREGEQASNGYHQCDRRRGDGGRRGRRLAVPVCSGWLGTPGSPVNILYRHTRKAPAVASAPPPPLLVLVLGLAWLSLGLVLPPRFDCSSQIESVCVYVYV</sequence>
<feature type="region of interest" description="Disordered" evidence="1">
    <location>
        <begin position="1"/>
        <end position="38"/>
    </location>
</feature>
<keyword evidence="3" id="KW-1185">Reference proteome</keyword>
<evidence type="ECO:0000313" key="2">
    <source>
        <dbReference type="EMBL" id="GFO39231.1"/>
    </source>
</evidence>
<organism evidence="2 3">
    <name type="scientific">Plakobranchus ocellatus</name>
    <dbReference type="NCBI Taxonomy" id="259542"/>
    <lineage>
        <taxon>Eukaryota</taxon>
        <taxon>Metazoa</taxon>
        <taxon>Spiralia</taxon>
        <taxon>Lophotrochozoa</taxon>
        <taxon>Mollusca</taxon>
        <taxon>Gastropoda</taxon>
        <taxon>Heterobranchia</taxon>
        <taxon>Euthyneura</taxon>
        <taxon>Panpulmonata</taxon>
        <taxon>Sacoglossa</taxon>
        <taxon>Placobranchoidea</taxon>
        <taxon>Plakobranchidae</taxon>
        <taxon>Plakobranchus</taxon>
    </lineage>
</organism>
<accession>A0AAV4D568</accession>
<dbReference type="EMBL" id="BLXT01007473">
    <property type="protein sequence ID" value="GFO39231.1"/>
    <property type="molecule type" value="Genomic_DNA"/>
</dbReference>
<feature type="compositionally biased region" description="Basic and acidic residues" evidence="1">
    <location>
        <begin position="26"/>
        <end position="36"/>
    </location>
</feature>
<comment type="caution">
    <text evidence="2">The sequence shown here is derived from an EMBL/GenBank/DDBJ whole genome shotgun (WGS) entry which is preliminary data.</text>
</comment>
<reference evidence="2 3" key="1">
    <citation type="journal article" date="2021" name="Elife">
        <title>Chloroplast acquisition without the gene transfer in kleptoplastic sea slugs, Plakobranchus ocellatus.</title>
        <authorList>
            <person name="Maeda T."/>
            <person name="Takahashi S."/>
            <person name="Yoshida T."/>
            <person name="Shimamura S."/>
            <person name="Takaki Y."/>
            <person name="Nagai Y."/>
            <person name="Toyoda A."/>
            <person name="Suzuki Y."/>
            <person name="Arimoto A."/>
            <person name="Ishii H."/>
            <person name="Satoh N."/>
            <person name="Nishiyama T."/>
            <person name="Hasebe M."/>
            <person name="Maruyama T."/>
            <person name="Minagawa J."/>
            <person name="Obokata J."/>
            <person name="Shigenobu S."/>
        </authorList>
    </citation>
    <scope>NUCLEOTIDE SEQUENCE [LARGE SCALE GENOMIC DNA]</scope>
</reference>
<gene>
    <name evidence="2" type="ORF">PoB_006573600</name>
</gene>
<name>A0AAV4D568_9GAST</name>
<dbReference type="AlphaFoldDB" id="A0AAV4D568"/>
<dbReference type="Proteomes" id="UP000735302">
    <property type="component" value="Unassembled WGS sequence"/>
</dbReference>
<feature type="compositionally biased region" description="Basic and acidic residues" evidence="1">
    <location>
        <begin position="8"/>
        <end position="18"/>
    </location>
</feature>
<protein>
    <submittedName>
        <fullName evidence="2">Uncharacterized protein</fullName>
    </submittedName>
</protein>
<evidence type="ECO:0000256" key="1">
    <source>
        <dbReference type="SAM" id="MobiDB-lite"/>
    </source>
</evidence>
<evidence type="ECO:0000313" key="3">
    <source>
        <dbReference type="Proteomes" id="UP000735302"/>
    </source>
</evidence>
<proteinExistence type="predicted"/>